<dbReference type="GO" id="GO:0016493">
    <property type="term" value="F:C-C chemokine receptor activity"/>
    <property type="evidence" value="ECO:0007669"/>
    <property type="project" value="TreeGrafter"/>
</dbReference>
<evidence type="ECO:0000256" key="4">
    <source>
        <dbReference type="ARBA" id="ARBA00023040"/>
    </source>
</evidence>
<dbReference type="InterPro" id="IPR017452">
    <property type="entry name" value="GPCR_Rhodpsn_7TM"/>
</dbReference>
<evidence type="ECO:0000256" key="10">
    <source>
        <dbReference type="RuleBase" id="RU000688"/>
    </source>
</evidence>
<sequence length="365" mass="41628">MSTEAGVTELDGHTFSEDPFYLVYEDYVDDTDGRICPSQNLHFLNIAISMLYYLIFIVGSLGNIFVILVMICKERRRKRLVDTFVINLAFADLIFVFTLPFWAASASNNHQWNFGSVFCKISSYIVAVNRYSSIFFLTCMSIDRYLAIVKLRDFKHIRTQKYAVTISVMIWLSSLLLAIPSAYFRKPDQLNVTQCREDTDSPFLQVFNLTAVSLTFVLPVIIILFCYCSILARLRNHYGHSMKAIQRRENSLKIVFAIVSAFVLSWLPFNVFKTIALYLQFRSANLSCWTVVSRGLAIASCIAFVNSCVNPIIYAFLDRNFRRRTGWLTSYVFAGLGKRNSSFGSGSTPSESSTVVRIQSLLSYQ</sequence>
<dbReference type="GO" id="GO:0006955">
    <property type="term" value="P:immune response"/>
    <property type="evidence" value="ECO:0007669"/>
    <property type="project" value="TreeGrafter"/>
</dbReference>
<keyword evidence="14" id="KW-1185">Reference proteome</keyword>
<dbReference type="GO" id="GO:0009897">
    <property type="term" value="C:external side of plasma membrane"/>
    <property type="evidence" value="ECO:0007669"/>
    <property type="project" value="TreeGrafter"/>
</dbReference>
<dbReference type="PANTHER" id="PTHR10489">
    <property type="entry name" value="CELL ADHESION MOLECULE"/>
    <property type="match status" value="1"/>
</dbReference>
<evidence type="ECO:0000256" key="11">
    <source>
        <dbReference type="SAM" id="Phobius"/>
    </source>
</evidence>
<evidence type="ECO:0000256" key="2">
    <source>
        <dbReference type="ARBA" id="ARBA00022692"/>
    </source>
</evidence>
<dbReference type="PROSITE" id="PS50262">
    <property type="entry name" value="G_PROTEIN_RECEP_F1_2"/>
    <property type="match status" value="1"/>
</dbReference>
<dbReference type="PANTHER" id="PTHR10489:SF954">
    <property type="entry name" value="G PROTEIN-COUPLED RECEPTOR 25"/>
    <property type="match status" value="1"/>
</dbReference>
<evidence type="ECO:0000256" key="7">
    <source>
        <dbReference type="ARBA" id="ARBA00023170"/>
    </source>
</evidence>
<evidence type="ECO:0000313" key="14">
    <source>
        <dbReference type="Proteomes" id="UP000287033"/>
    </source>
</evidence>
<evidence type="ECO:0000256" key="5">
    <source>
        <dbReference type="ARBA" id="ARBA00023136"/>
    </source>
</evidence>
<dbReference type="Gene3D" id="1.20.1070.10">
    <property type="entry name" value="Rhodopsin 7-helix transmembrane proteins"/>
    <property type="match status" value="1"/>
</dbReference>
<dbReference type="Proteomes" id="UP000287033">
    <property type="component" value="Unassembled WGS sequence"/>
</dbReference>
<dbReference type="InterPro" id="IPR000276">
    <property type="entry name" value="GPCR_Rhodpsn"/>
</dbReference>
<feature type="domain" description="G-protein coupled receptors family 1 profile" evidence="12">
    <location>
        <begin position="62"/>
        <end position="314"/>
    </location>
</feature>
<dbReference type="EMBL" id="BEZZ01000139">
    <property type="protein sequence ID" value="GCC26804.1"/>
    <property type="molecule type" value="Genomic_DNA"/>
</dbReference>
<dbReference type="AlphaFoldDB" id="A0A401S8T6"/>
<evidence type="ECO:0000256" key="8">
    <source>
        <dbReference type="ARBA" id="ARBA00023180"/>
    </source>
</evidence>
<feature type="transmembrane region" description="Helical" evidence="11">
    <location>
        <begin position="84"/>
        <end position="104"/>
    </location>
</feature>
<evidence type="ECO:0000313" key="13">
    <source>
        <dbReference type="EMBL" id="GCC26804.1"/>
    </source>
</evidence>
<feature type="transmembrane region" description="Helical" evidence="11">
    <location>
        <begin position="50"/>
        <end position="72"/>
    </location>
</feature>
<keyword evidence="7 10" id="KW-0675">Receptor</keyword>
<dbReference type="Pfam" id="PF00001">
    <property type="entry name" value="7tm_1"/>
    <property type="match status" value="1"/>
</dbReference>
<proteinExistence type="inferred from homology"/>
<dbReference type="GO" id="GO:0019957">
    <property type="term" value="F:C-C chemokine binding"/>
    <property type="evidence" value="ECO:0007669"/>
    <property type="project" value="TreeGrafter"/>
</dbReference>
<comment type="subcellular location">
    <subcellularLocation>
        <location evidence="1">Membrane</location>
        <topology evidence="1">Multi-pass membrane protein</topology>
    </subcellularLocation>
</comment>
<dbReference type="PRINTS" id="PR00241">
    <property type="entry name" value="ANGIOTENSINR"/>
</dbReference>
<dbReference type="PROSITE" id="PS00237">
    <property type="entry name" value="G_PROTEIN_RECEP_F1_1"/>
    <property type="match status" value="1"/>
</dbReference>
<keyword evidence="6" id="KW-1015">Disulfide bond</keyword>
<keyword evidence="2 10" id="KW-0812">Transmembrane</keyword>
<dbReference type="InterPro" id="IPR000248">
    <property type="entry name" value="ATII_rcpt"/>
</dbReference>
<dbReference type="GO" id="GO:0019722">
    <property type="term" value="P:calcium-mediated signaling"/>
    <property type="evidence" value="ECO:0007669"/>
    <property type="project" value="TreeGrafter"/>
</dbReference>
<comment type="caution">
    <text evidence="13">The sequence shown here is derived from an EMBL/GenBank/DDBJ whole genome shotgun (WGS) entry which is preliminary data.</text>
</comment>
<keyword evidence="5 11" id="KW-0472">Membrane</keyword>
<keyword evidence="4 10" id="KW-0297">G-protein coupled receptor</keyword>
<dbReference type="GO" id="GO:0007204">
    <property type="term" value="P:positive regulation of cytosolic calcium ion concentration"/>
    <property type="evidence" value="ECO:0007669"/>
    <property type="project" value="TreeGrafter"/>
</dbReference>
<keyword evidence="9 10" id="KW-0807">Transducer</keyword>
<organism evidence="13 14">
    <name type="scientific">Chiloscyllium punctatum</name>
    <name type="common">Brownbanded bambooshark</name>
    <name type="synonym">Hemiscyllium punctatum</name>
    <dbReference type="NCBI Taxonomy" id="137246"/>
    <lineage>
        <taxon>Eukaryota</taxon>
        <taxon>Metazoa</taxon>
        <taxon>Chordata</taxon>
        <taxon>Craniata</taxon>
        <taxon>Vertebrata</taxon>
        <taxon>Chondrichthyes</taxon>
        <taxon>Elasmobranchii</taxon>
        <taxon>Galeomorphii</taxon>
        <taxon>Galeoidea</taxon>
        <taxon>Orectolobiformes</taxon>
        <taxon>Hemiscylliidae</taxon>
        <taxon>Chiloscyllium</taxon>
    </lineage>
</organism>
<name>A0A401S8T6_CHIPU</name>
<evidence type="ECO:0000256" key="3">
    <source>
        <dbReference type="ARBA" id="ARBA00022989"/>
    </source>
</evidence>
<dbReference type="OrthoDB" id="8935849at2759"/>
<evidence type="ECO:0000256" key="9">
    <source>
        <dbReference type="ARBA" id="ARBA00023224"/>
    </source>
</evidence>
<evidence type="ECO:0000259" key="12">
    <source>
        <dbReference type="PROSITE" id="PS50262"/>
    </source>
</evidence>
<dbReference type="GO" id="GO:0060326">
    <property type="term" value="P:cell chemotaxis"/>
    <property type="evidence" value="ECO:0007669"/>
    <property type="project" value="TreeGrafter"/>
</dbReference>
<dbReference type="STRING" id="137246.A0A401S8T6"/>
<reference evidence="13 14" key="1">
    <citation type="journal article" date="2018" name="Nat. Ecol. Evol.">
        <title>Shark genomes provide insights into elasmobranch evolution and the origin of vertebrates.</title>
        <authorList>
            <person name="Hara Y"/>
            <person name="Yamaguchi K"/>
            <person name="Onimaru K"/>
            <person name="Kadota M"/>
            <person name="Koyanagi M"/>
            <person name="Keeley SD"/>
            <person name="Tatsumi K"/>
            <person name="Tanaka K"/>
            <person name="Motone F"/>
            <person name="Kageyama Y"/>
            <person name="Nozu R"/>
            <person name="Adachi N"/>
            <person name="Nishimura O"/>
            <person name="Nakagawa R"/>
            <person name="Tanegashima C"/>
            <person name="Kiyatake I"/>
            <person name="Matsumoto R"/>
            <person name="Murakumo K"/>
            <person name="Nishida K"/>
            <person name="Terakita A"/>
            <person name="Kuratani S"/>
            <person name="Sato K"/>
            <person name="Hyodo S Kuraku.S."/>
        </authorList>
    </citation>
    <scope>NUCLEOTIDE SEQUENCE [LARGE SCALE GENOMIC DNA]</scope>
</reference>
<comment type="similarity">
    <text evidence="10">Belongs to the G-protein coupled receptor 1 family.</text>
</comment>
<dbReference type="OMA" id="YFFLDHH"/>
<evidence type="ECO:0000256" key="6">
    <source>
        <dbReference type="ARBA" id="ARBA00023157"/>
    </source>
</evidence>
<feature type="transmembrane region" description="Helical" evidence="11">
    <location>
        <begin position="162"/>
        <end position="183"/>
    </location>
</feature>
<keyword evidence="3 11" id="KW-1133">Transmembrane helix</keyword>
<protein>
    <recommendedName>
        <fullName evidence="12">G-protein coupled receptors family 1 profile domain-containing protein</fullName>
    </recommendedName>
</protein>
<dbReference type="InterPro" id="IPR050119">
    <property type="entry name" value="CCR1-9-like"/>
</dbReference>
<accession>A0A401S8T6</accession>
<feature type="transmembrane region" description="Helical" evidence="11">
    <location>
        <begin position="254"/>
        <end position="276"/>
    </location>
</feature>
<evidence type="ECO:0000256" key="1">
    <source>
        <dbReference type="ARBA" id="ARBA00004141"/>
    </source>
</evidence>
<feature type="transmembrane region" description="Helical" evidence="11">
    <location>
        <begin position="124"/>
        <end position="142"/>
    </location>
</feature>
<dbReference type="SUPFAM" id="SSF81321">
    <property type="entry name" value="Family A G protein-coupled receptor-like"/>
    <property type="match status" value="1"/>
</dbReference>
<keyword evidence="8" id="KW-0325">Glycoprotein</keyword>
<gene>
    <name evidence="13" type="ORF">chiPu_0005224</name>
</gene>
<feature type="transmembrane region" description="Helical" evidence="11">
    <location>
        <begin position="296"/>
        <end position="317"/>
    </location>
</feature>
<dbReference type="PRINTS" id="PR00237">
    <property type="entry name" value="GPCRRHODOPSN"/>
</dbReference>
<feature type="transmembrane region" description="Helical" evidence="11">
    <location>
        <begin position="203"/>
        <end position="234"/>
    </location>
</feature>